<dbReference type="Pfam" id="PF13393">
    <property type="entry name" value="tRNA-synt_His"/>
    <property type="match status" value="1"/>
</dbReference>
<dbReference type="InterPro" id="IPR036621">
    <property type="entry name" value="Anticodon-bd_dom_sf"/>
</dbReference>
<evidence type="ECO:0000313" key="12">
    <source>
        <dbReference type="EMBL" id="EQK98942.1"/>
    </source>
</evidence>
<proteinExistence type="predicted"/>
<dbReference type="EMBL" id="KE653845">
    <property type="protein sequence ID" value="EQK98942.1"/>
    <property type="molecule type" value="Genomic_DNA"/>
</dbReference>
<evidence type="ECO:0000256" key="8">
    <source>
        <dbReference type="ARBA" id="ARBA00048679"/>
    </source>
</evidence>
<feature type="compositionally biased region" description="Low complexity" evidence="9">
    <location>
        <begin position="224"/>
        <end position="233"/>
    </location>
</feature>
<keyword evidence="6" id="KW-0067">ATP-binding</keyword>
<dbReference type="AlphaFoldDB" id="T5AAU8"/>
<protein>
    <recommendedName>
        <fullName evidence="1">non-specific serine/threonine protein kinase</fullName>
        <ecNumber evidence="1">2.7.11.1</ecNumber>
    </recommendedName>
</protein>
<dbReference type="GO" id="GO:0005524">
    <property type="term" value="F:ATP binding"/>
    <property type="evidence" value="ECO:0007669"/>
    <property type="project" value="UniProtKB-KW"/>
</dbReference>
<evidence type="ECO:0000256" key="9">
    <source>
        <dbReference type="SAM" id="MobiDB-lite"/>
    </source>
</evidence>
<keyword evidence="2" id="KW-0723">Serine/threonine-protein kinase</keyword>
<comment type="catalytic activity">
    <reaction evidence="7">
        <text>L-threonyl-[protein] + ATP = O-phospho-L-threonyl-[protein] + ADP + H(+)</text>
        <dbReference type="Rhea" id="RHEA:46608"/>
        <dbReference type="Rhea" id="RHEA-COMP:11060"/>
        <dbReference type="Rhea" id="RHEA-COMP:11605"/>
        <dbReference type="ChEBI" id="CHEBI:15378"/>
        <dbReference type="ChEBI" id="CHEBI:30013"/>
        <dbReference type="ChEBI" id="CHEBI:30616"/>
        <dbReference type="ChEBI" id="CHEBI:61977"/>
        <dbReference type="ChEBI" id="CHEBI:456216"/>
        <dbReference type="EC" id="2.7.11.1"/>
    </reaction>
</comment>
<dbReference type="eggNOG" id="KOG1035">
    <property type="taxonomic scope" value="Eukaryota"/>
</dbReference>
<keyword evidence="4" id="KW-0547">Nucleotide-binding</keyword>
<dbReference type="EC" id="2.7.11.1" evidence="1"/>
<dbReference type="HOGENOM" id="CLU_774106_0_0_1"/>
<comment type="catalytic activity">
    <reaction evidence="8">
        <text>L-seryl-[protein] + ATP = O-phospho-L-seryl-[protein] + ADP + H(+)</text>
        <dbReference type="Rhea" id="RHEA:17989"/>
        <dbReference type="Rhea" id="RHEA-COMP:9863"/>
        <dbReference type="Rhea" id="RHEA-COMP:11604"/>
        <dbReference type="ChEBI" id="CHEBI:15378"/>
        <dbReference type="ChEBI" id="CHEBI:29999"/>
        <dbReference type="ChEBI" id="CHEBI:30616"/>
        <dbReference type="ChEBI" id="CHEBI:83421"/>
        <dbReference type="ChEBI" id="CHEBI:456216"/>
        <dbReference type="EC" id="2.7.11.1"/>
    </reaction>
</comment>
<name>T5AAU8_OPHSC</name>
<dbReference type="Pfam" id="PF12745">
    <property type="entry name" value="HGTP_anticodon2"/>
    <property type="match status" value="1"/>
</dbReference>
<dbReference type="InterPro" id="IPR045864">
    <property type="entry name" value="aa-tRNA-synth_II/BPL/LPL"/>
</dbReference>
<dbReference type="Proteomes" id="UP000019374">
    <property type="component" value="Unassembled WGS sequence"/>
</dbReference>
<evidence type="ECO:0000256" key="1">
    <source>
        <dbReference type="ARBA" id="ARBA00012513"/>
    </source>
</evidence>
<evidence type="ECO:0000313" key="13">
    <source>
        <dbReference type="Proteomes" id="UP000019374"/>
    </source>
</evidence>
<evidence type="ECO:0000256" key="4">
    <source>
        <dbReference type="ARBA" id="ARBA00022741"/>
    </source>
</evidence>
<evidence type="ECO:0000256" key="7">
    <source>
        <dbReference type="ARBA" id="ARBA00047899"/>
    </source>
</evidence>
<feature type="domain" description="Histidyl tRNA synthetase-related" evidence="10">
    <location>
        <begin position="123"/>
        <end position="356"/>
    </location>
</feature>
<evidence type="ECO:0000256" key="2">
    <source>
        <dbReference type="ARBA" id="ARBA00022527"/>
    </source>
</evidence>
<dbReference type="GO" id="GO:0004674">
    <property type="term" value="F:protein serine/threonine kinase activity"/>
    <property type="evidence" value="ECO:0007669"/>
    <property type="project" value="UniProtKB-KW"/>
</dbReference>
<organism evidence="12 13">
    <name type="scientific">Ophiocordyceps sinensis (strain Co18 / CGMCC 3.14243)</name>
    <name type="common">Yarsagumba caterpillar fungus</name>
    <name type="synonym">Hirsutella sinensis</name>
    <dbReference type="NCBI Taxonomy" id="911162"/>
    <lineage>
        <taxon>Eukaryota</taxon>
        <taxon>Fungi</taxon>
        <taxon>Dikarya</taxon>
        <taxon>Ascomycota</taxon>
        <taxon>Pezizomycotina</taxon>
        <taxon>Sordariomycetes</taxon>
        <taxon>Hypocreomycetidae</taxon>
        <taxon>Hypocreales</taxon>
        <taxon>Ophiocordycipitaceae</taxon>
        <taxon>Ophiocordyceps</taxon>
    </lineage>
</organism>
<accession>T5AAU8</accession>
<keyword evidence="3" id="KW-0808">Transferase</keyword>
<dbReference type="InterPro" id="IPR041715">
    <property type="entry name" value="HisRS-like_core"/>
</dbReference>
<keyword evidence="5 12" id="KW-0418">Kinase</keyword>
<dbReference type="SUPFAM" id="SSF55681">
    <property type="entry name" value="Class II aaRS and biotin synthetases"/>
    <property type="match status" value="1"/>
</dbReference>
<dbReference type="Gene3D" id="3.40.50.800">
    <property type="entry name" value="Anticodon-binding domain"/>
    <property type="match status" value="1"/>
</dbReference>
<evidence type="ECO:0000259" key="10">
    <source>
        <dbReference type="Pfam" id="PF12745"/>
    </source>
</evidence>
<evidence type="ECO:0000256" key="6">
    <source>
        <dbReference type="ARBA" id="ARBA00022840"/>
    </source>
</evidence>
<evidence type="ECO:0000256" key="5">
    <source>
        <dbReference type="ARBA" id="ARBA00022777"/>
    </source>
</evidence>
<dbReference type="PANTHER" id="PTHR11476:SF7">
    <property type="entry name" value="HISTIDINE--TRNA LIGASE"/>
    <property type="match status" value="1"/>
</dbReference>
<gene>
    <name evidence="12" type="ORF">OCS_05345</name>
</gene>
<evidence type="ECO:0000259" key="11">
    <source>
        <dbReference type="Pfam" id="PF13393"/>
    </source>
</evidence>
<dbReference type="PANTHER" id="PTHR11476">
    <property type="entry name" value="HISTIDYL-TRNA SYNTHETASE"/>
    <property type="match status" value="1"/>
</dbReference>
<sequence length="358" mass="41045">MLFEGSDMYQRASSTLAHLKEVAEYTKRFGVSTKFYVNPLNSLKESFYVGGILFSCLYDRRIKDVFAAGGRYDHLIKEQRPRIGGQLERHGVGFSLAWERLARIHKPGAKATLKKPDDETDIFDAAVLRCTGIEILQQFWAHDISAELAKDARSPEDLLAKHRDESYSWIIIIKQDSMLKIKTMGRNDVADVDIPTAKLMSWMRPQVRERDSRMAKLRGSSHQSEPAPSSGPSGERDHDQDVKVLVAQTRSKKFNRRTVVEQAQVSAASLVRSFLDGPVLAIETTDQVMDLIRETSISDHESWKKVEHAVTTSEKKYVRELHDQLETWRWAYERKNGSRHSFIYNFRTGNCLYYDLGD</sequence>
<feature type="region of interest" description="Disordered" evidence="9">
    <location>
        <begin position="203"/>
        <end position="240"/>
    </location>
</feature>
<dbReference type="Gene3D" id="3.30.930.10">
    <property type="entry name" value="Bira Bifunctional Protein, Domain 2"/>
    <property type="match status" value="1"/>
</dbReference>
<reference evidence="12 13" key="1">
    <citation type="journal article" date="2013" name="Chin. Sci. Bull.">
        <title>Genome survey uncovers the secrets of sex and lifestyle in caterpillar fungus.</title>
        <authorList>
            <person name="Hu X."/>
            <person name="Zhang Y."/>
            <person name="Xiao G."/>
            <person name="Zheng P."/>
            <person name="Xia Y."/>
            <person name="Zhang X."/>
            <person name="St Leger R.J."/>
            <person name="Liu X."/>
            <person name="Wang C."/>
        </authorList>
    </citation>
    <scope>NUCLEOTIDE SEQUENCE [LARGE SCALE GENOMIC DNA]</scope>
    <source>
        <strain evidence="13">Co18 / CGMCC 3.14243</strain>
        <tissue evidence="12">Fruit-body</tissue>
    </source>
</reference>
<feature type="domain" description="Class II Histidinyl-tRNA synthetase (HisRS)-like catalytic core" evidence="11">
    <location>
        <begin position="11"/>
        <end position="101"/>
    </location>
</feature>
<dbReference type="InterPro" id="IPR024435">
    <property type="entry name" value="HisRS-related_dom"/>
</dbReference>
<evidence type="ECO:0000256" key="3">
    <source>
        <dbReference type="ARBA" id="ARBA00022679"/>
    </source>
</evidence>